<feature type="region of interest" description="Disordered" evidence="1">
    <location>
        <begin position="38"/>
        <end position="68"/>
    </location>
</feature>
<dbReference type="EMBL" id="JAPMOS010000172">
    <property type="protein sequence ID" value="KAJ4454241.1"/>
    <property type="molecule type" value="Genomic_DNA"/>
</dbReference>
<name>A0ABQ8U4G4_9EUKA</name>
<gene>
    <name evidence="2" type="ORF">PAPYR_11095</name>
</gene>
<feature type="compositionally biased region" description="Low complexity" evidence="1">
    <location>
        <begin position="50"/>
        <end position="61"/>
    </location>
</feature>
<keyword evidence="3" id="KW-1185">Reference proteome</keyword>
<dbReference type="Proteomes" id="UP001141327">
    <property type="component" value="Unassembled WGS sequence"/>
</dbReference>
<evidence type="ECO:0000313" key="2">
    <source>
        <dbReference type="EMBL" id="KAJ4454241.1"/>
    </source>
</evidence>
<accession>A0ABQ8U4G4</accession>
<evidence type="ECO:0000256" key="1">
    <source>
        <dbReference type="SAM" id="MobiDB-lite"/>
    </source>
</evidence>
<evidence type="ECO:0000313" key="3">
    <source>
        <dbReference type="Proteomes" id="UP001141327"/>
    </source>
</evidence>
<sequence length="161" mass="16715">MTIDEAAAAAAAAAGIPKPKKKKKLRTRAAAESIDVASLLPDSVLRGDQAPASSPVAGAGAETDGPPRQERLARAQTLAAEQAAATEALRLGHRDDQGRVMSAKEASAINATVSTTSSRGHQRRYERQIKQERALAGGELATQKCLALHQARMGEAALSLG</sequence>
<comment type="caution">
    <text evidence="2">The sequence shown here is derived from an EMBL/GenBank/DDBJ whole genome shotgun (WGS) entry which is preliminary data.</text>
</comment>
<reference evidence="2" key="1">
    <citation type="journal article" date="2022" name="bioRxiv">
        <title>Genomics of Preaxostyla Flagellates Illuminates Evolutionary Transitions and the Path Towards Mitochondrial Loss.</title>
        <authorList>
            <person name="Novak L.V.F."/>
            <person name="Treitli S.C."/>
            <person name="Pyrih J."/>
            <person name="Halakuc P."/>
            <person name="Pipaliya S.V."/>
            <person name="Vacek V."/>
            <person name="Brzon O."/>
            <person name="Soukal P."/>
            <person name="Eme L."/>
            <person name="Dacks J.B."/>
            <person name="Karnkowska A."/>
            <person name="Elias M."/>
            <person name="Hampl V."/>
        </authorList>
    </citation>
    <scope>NUCLEOTIDE SEQUENCE</scope>
    <source>
        <strain evidence="2">RCP-MX</strain>
    </source>
</reference>
<protein>
    <submittedName>
        <fullName evidence="2">Uncharacterized protein</fullName>
    </submittedName>
</protein>
<proteinExistence type="predicted"/>
<organism evidence="2 3">
    <name type="scientific">Paratrimastix pyriformis</name>
    <dbReference type="NCBI Taxonomy" id="342808"/>
    <lineage>
        <taxon>Eukaryota</taxon>
        <taxon>Metamonada</taxon>
        <taxon>Preaxostyla</taxon>
        <taxon>Paratrimastigidae</taxon>
        <taxon>Paratrimastix</taxon>
    </lineage>
</organism>